<protein>
    <submittedName>
        <fullName evidence="3">Uncharacterized protein</fullName>
    </submittedName>
</protein>
<feature type="region of interest" description="Disordered" evidence="2">
    <location>
        <begin position="148"/>
        <end position="176"/>
    </location>
</feature>
<feature type="coiled-coil region" evidence="1">
    <location>
        <begin position="1493"/>
        <end position="1520"/>
    </location>
</feature>
<accession>A0AAD5S9W7</accession>
<feature type="region of interest" description="Disordered" evidence="2">
    <location>
        <begin position="226"/>
        <end position="376"/>
    </location>
</feature>
<dbReference type="GO" id="GO:0000987">
    <property type="term" value="F:cis-regulatory region sequence-specific DNA binding"/>
    <property type="evidence" value="ECO:0007669"/>
    <property type="project" value="TreeGrafter"/>
</dbReference>
<feature type="compositionally biased region" description="Acidic residues" evidence="2">
    <location>
        <begin position="1197"/>
        <end position="1207"/>
    </location>
</feature>
<feature type="region of interest" description="Disordered" evidence="2">
    <location>
        <begin position="391"/>
        <end position="464"/>
    </location>
</feature>
<evidence type="ECO:0000313" key="3">
    <source>
        <dbReference type="EMBL" id="KAJ3048230.1"/>
    </source>
</evidence>
<dbReference type="GO" id="GO:0005634">
    <property type="term" value="C:nucleus"/>
    <property type="evidence" value="ECO:0007669"/>
    <property type="project" value="TreeGrafter"/>
</dbReference>
<evidence type="ECO:0000256" key="1">
    <source>
        <dbReference type="SAM" id="Coils"/>
    </source>
</evidence>
<dbReference type="GO" id="GO:0042594">
    <property type="term" value="P:response to starvation"/>
    <property type="evidence" value="ECO:0007669"/>
    <property type="project" value="TreeGrafter"/>
</dbReference>
<dbReference type="GO" id="GO:0000981">
    <property type="term" value="F:DNA-binding transcription factor activity, RNA polymerase II-specific"/>
    <property type="evidence" value="ECO:0007669"/>
    <property type="project" value="TreeGrafter"/>
</dbReference>
<gene>
    <name evidence="3" type="ORF">HK097_010753</name>
</gene>
<feature type="region of interest" description="Disordered" evidence="2">
    <location>
        <begin position="1265"/>
        <end position="1316"/>
    </location>
</feature>
<keyword evidence="4" id="KW-1185">Reference proteome</keyword>
<reference evidence="3" key="1">
    <citation type="submission" date="2020-05" db="EMBL/GenBank/DDBJ databases">
        <title>Phylogenomic resolution of chytrid fungi.</title>
        <authorList>
            <person name="Stajich J.E."/>
            <person name="Amses K."/>
            <person name="Simmons R."/>
            <person name="Seto K."/>
            <person name="Myers J."/>
            <person name="Bonds A."/>
            <person name="Quandt C.A."/>
            <person name="Barry K."/>
            <person name="Liu P."/>
            <person name="Grigoriev I."/>
            <person name="Longcore J.E."/>
            <person name="James T.Y."/>
        </authorList>
    </citation>
    <scope>NUCLEOTIDE SEQUENCE</scope>
    <source>
        <strain evidence="3">JEL0318</strain>
    </source>
</reference>
<feature type="compositionally biased region" description="Basic residues" evidence="2">
    <location>
        <begin position="1084"/>
        <end position="1093"/>
    </location>
</feature>
<feature type="region of interest" description="Disordered" evidence="2">
    <location>
        <begin position="745"/>
        <end position="844"/>
    </location>
</feature>
<feature type="compositionally biased region" description="Basic and acidic residues" evidence="2">
    <location>
        <begin position="1156"/>
        <end position="1166"/>
    </location>
</feature>
<feature type="compositionally biased region" description="Basic residues" evidence="2">
    <location>
        <begin position="1288"/>
        <end position="1297"/>
    </location>
</feature>
<evidence type="ECO:0000256" key="2">
    <source>
        <dbReference type="SAM" id="MobiDB-lite"/>
    </source>
</evidence>
<dbReference type="EMBL" id="JADGJD010000826">
    <property type="protein sequence ID" value="KAJ3048230.1"/>
    <property type="molecule type" value="Genomic_DNA"/>
</dbReference>
<feature type="compositionally biased region" description="Basic and acidic residues" evidence="2">
    <location>
        <begin position="1590"/>
        <end position="1600"/>
    </location>
</feature>
<organism evidence="3 4">
    <name type="scientific">Rhizophlyctis rosea</name>
    <dbReference type="NCBI Taxonomy" id="64517"/>
    <lineage>
        <taxon>Eukaryota</taxon>
        <taxon>Fungi</taxon>
        <taxon>Fungi incertae sedis</taxon>
        <taxon>Chytridiomycota</taxon>
        <taxon>Chytridiomycota incertae sedis</taxon>
        <taxon>Chytridiomycetes</taxon>
        <taxon>Rhizophlyctidales</taxon>
        <taxon>Rhizophlyctidaceae</taxon>
        <taxon>Rhizophlyctis</taxon>
    </lineage>
</organism>
<feature type="compositionally biased region" description="Pro residues" evidence="2">
    <location>
        <begin position="1432"/>
        <end position="1450"/>
    </location>
</feature>
<feature type="compositionally biased region" description="Basic and acidic residues" evidence="2">
    <location>
        <begin position="435"/>
        <end position="459"/>
    </location>
</feature>
<feature type="compositionally biased region" description="Low complexity" evidence="2">
    <location>
        <begin position="1455"/>
        <end position="1472"/>
    </location>
</feature>
<feature type="compositionally biased region" description="Acidic residues" evidence="2">
    <location>
        <begin position="1557"/>
        <end position="1589"/>
    </location>
</feature>
<feature type="compositionally biased region" description="Polar residues" evidence="2">
    <location>
        <begin position="39"/>
        <end position="61"/>
    </location>
</feature>
<feature type="compositionally biased region" description="Basic residues" evidence="2">
    <location>
        <begin position="818"/>
        <end position="844"/>
    </location>
</feature>
<name>A0AAD5S9W7_9FUNG</name>
<feature type="region of interest" description="Disordered" evidence="2">
    <location>
        <begin position="1197"/>
        <end position="1233"/>
    </location>
</feature>
<feature type="compositionally biased region" description="Low complexity" evidence="2">
    <location>
        <begin position="781"/>
        <end position="790"/>
    </location>
</feature>
<feature type="compositionally biased region" description="Basic and acidic residues" evidence="2">
    <location>
        <begin position="391"/>
        <end position="406"/>
    </location>
</feature>
<feature type="region of interest" description="Disordered" evidence="2">
    <location>
        <begin position="35"/>
        <end position="77"/>
    </location>
</feature>
<proteinExistence type="predicted"/>
<keyword evidence="1" id="KW-0175">Coiled coil</keyword>
<feature type="region of interest" description="Disordered" evidence="2">
    <location>
        <begin position="1079"/>
        <end position="1113"/>
    </location>
</feature>
<comment type="caution">
    <text evidence="3">The sequence shown here is derived from an EMBL/GenBank/DDBJ whole genome shotgun (WGS) entry which is preliminary data.</text>
</comment>
<feature type="region of interest" description="Disordered" evidence="2">
    <location>
        <begin position="535"/>
        <end position="621"/>
    </location>
</feature>
<dbReference type="PANTHER" id="PTHR14596:SF72">
    <property type="entry name" value="ZINC FINGER PROTEIN MSN2-RELATED"/>
    <property type="match status" value="1"/>
</dbReference>
<feature type="compositionally biased region" description="Pro residues" evidence="2">
    <location>
        <begin position="791"/>
        <end position="800"/>
    </location>
</feature>
<feature type="region of interest" description="Disordered" evidence="2">
    <location>
        <begin position="1156"/>
        <end position="1181"/>
    </location>
</feature>
<dbReference type="Proteomes" id="UP001212841">
    <property type="component" value="Unassembled WGS sequence"/>
</dbReference>
<feature type="compositionally biased region" description="Low complexity" evidence="2">
    <location>
        <begin position="1208"/>
        <end position="1219"/>
    </location>
</feature>
<feature type="compositionally biased region" description="Low complexity" evidence="2">
    <location>
        <begin position="148"/>
        <end position="157"/>
    </location>
</feature>
<dbReference type="PANTHER" id="PTHR14596">
    <property type="entry name" value="ZINC FINGER PROTEIN"/>
    <property type="match status" value="1"/>
</dbReference>
<feature type="compositionally biased region" description="Basic and acidic residues" evidence="2">
    <location>
        <begin position="1220"/>
        <end position="1231"/>
    </location>
</feature>
<sequence>MFCLQESFRALFPNVNVSFASVGLSEAEARWGEGFSPSKLGSESGQQETWNQSQNFGNNTLGPRNQQGPPPRQPQTALPLRTQQNQFANQAPLALRQEQLRQQELRQQQELLQQQQFLSSLSHGQQVQQQQQLLNRLQLQQQQQQQQQQQSMYQQQQFAGMGPHNMLPPQQPPPEEFFGQFLREAQLRENQMRQDQLREMQLRAAASGARNSDIPFSDPAIMSVKMGGPAQGAPAAPGLEGRNRMRFDGQGQGAPYGQEWSGPGNVMPPGVGGFGPNVRFGEWTDGHTTGREVQGNDEGGHDPSIPSGTGSEGTASRPAEGPGEKGVGRREGGGDDEKSGDGAAGDSAAGDGSKEEGVQLNALTDLHDDEGEVLKAPVAKRVVTLLAEERLHAVDEGDKSKEDPKDAVLNITKDTESGIPEEDLGFSIGSNNTSDKVDGNGKEGEGEKEDKDAKKDTETKTTITTTTNLTGTSVSASSAAASVTPAVPIVRTPTPRRVLTIAPAKSQPSAAQAKAVAAKGGPAVNGAAGSMTAQVNGKARGGKEEGKVESAVQEDAKKAKAGVGKERISGKGANWELPRAVTPAGVKITEGEGSTSVKEDASPAITPTQTESPRVRRKKSKMKMEEIDFIAPTPVAEGNNDVPEIAAIQGRKKKKYKEKKIAVKILQPPPVKKVVEPVVEKTPVTPGGGDLGEFRDRLEALGVDPEKLDVLGGRVLDEREKMWLEQANQAVQAALPQVLPQMLPQNGKRKQQQQQQFAVPAKSRNEVPTARPANVNPPPQQQAQYVQPVQQQPPYPPAPPQAARQAFHGQQPHENHQAHQHHHPHCQHHHAYHTHGHSHGHTTTHRAEMDITQFFKGNVTGLPGEPELQLDAEALAAAITQLTAAAAASHGGDAGRGGTTNVNVRIDVQGGKSGKNDPNQRFDFSSLGVNIGSLEDLATHLSGTGTTQLKFNGKNINIDPSSFIDQALESLATTAQVLHEGLEAEVERAAMQEQEGKMGEKGKGKGKRPLTPAEIRARMANEMANLNHLKEAAKDYNAGSAEENAAVQNTIAEIVNEFMYRESETAAAAAAWDEAAEREAAGRKSGKKKKGKGKGAGAAQNQTASQEQDQGVANQSPISEMFGVGLNPATVKWTKEDWQAKVKSIEAVMKRVRDAREMRRRQKEEQQQAAVASSAGGEPAYAVDSAPAEYDQYDDVGEYVDDGDVDSDGAVAGSVASGADSHHGRNGRKGEVNLQPDSVAKIFERGNFDQLMDTVRNMVTTGETLTKAASSSAPAASVAGRDDGTQPPKKKKAKKSGSKGTFDHFRFGPSSSGGTSPQAAYAAGLGVLVDEQGRPIAAADPAHFFAGMQQFHQPSGVGNYTIGEVIANVLAHAGGPGGQLPTQGEIGPFPVDPAPFLTALSNSGIMNPAVPVPWEMFGMRPVAGPLPAQYQGPPPPPMSPSHPPPPPPPREQQHQHQPSMPAVPTHAPVATARGPTAHHRPGTITSATGGQEVQLLEKELEASRREERMLEKQLVEVVRRNRAWQREVAQVLQLQIVPGERGNDGAVMGRVLARSEAEEEEDVYEDSLDDDDIDEGEEDGEWYEDDDEGGEGRFEERYEDAVEYGVEGYEQ</sequence>
<feature type="region of interest" description="Disordered" evidence="2">
    <location>
        <begin position="1425"/>
        <end position="1492"/>
    </location>
</feature>
<feature type="compositionally biased region" description="Low complexity" evidence="2">
    <location>
        <begin position="801"/>
        <end position="810"/>
    </location>
</feature>
<feature type="compositionally biased region" description="Basic and acidic residues" evidence="2">
    <location>
        <begin position="322"/>
        <end position="340"/>
    </location>
</feature>
<feature type="compositionally biased region" description="Low complexity" evidence="2">
    <location>
        <begin position="227"/>
        <end position="238"/>
    </location>
</feature>
<feature type="compositionally biased region" description="Polar residues" evidence="2">
    <location>
        <begin position="1100"/>
        <end position="1113"/>
    </location>
</feature>
<feature type="compositionally biased region" description="Basic and acidic residues" evidence="2">
    <location>
        <begin position="541"/>
        <end position="569"/>
    </location>
</feature>
<feature type="region of interest" description="Disordered" evidence="2">
    <location>
        <begin position="1553"/>
        <end position="1611"/>
    </location>
</feature>
<feature type="compositionally biased region" description="Low complexity" evidence="2">
    <location>
        <begin position="1268"/>
        <end position="1279"/>
    </location>
</feature>
<evidence type="ECO:0000313" key="4">
    <source>
        <dbReference type="Proteomes" id="UP001212841"/>
    </source>
</evidence>